<organism evidence="3 4">
    <name type="scientific">Kushneria marisflavi</name>
    <dbReference type="NCBI Taxonomy" id="157779"/>
    <lineage>
        <taxon>Bacteria</taxon>
        <taxon>Pseudomonadati</taxon>
        <taxon>Pseudomonadota</taxon>
        <taxon>Gammaproteobacteria</taxon>
        <taxon>Oceanospirillales</taxon>
        <taxon>Halomonadaceae</taxon>
        <taxon>Kushneria</taxon>
    </lineage>
</organism>
<reference evidence="3 4" key="1">
    <citation type="submission" date="2017-05" db="EMBL/GenBank/DDBJ databases">
        <authorList>
            <person name="Song R."/>
            <person name="Chenine A.L."/>
            <person name="Ruprecht R.M."/>
        </authorList>
    </citation>
    <scope>NUCLEOTIDE SEQUENCE [LARGE SCALE GENOMIC DNA]</scope>
    <source>
        <strain evidence="3">SW32</strain>
    </source>
</reference>
<evidence type="ECO:0000259" key="1">
    <source>
        <dbReference type="Pfam" id="PF00534"/>
    </source>
</evidence>
<dbReference type="PANTHER" id="PTHR12526">
    <property type="entry name" value="GLYCOSYLTRANSFERASE"/>
    <property type="match status" value="1"/>
</dbReference>
<feature type="domain" description="Glycosyltransferase subfamily 4-like N-terminal" evidence="2">
    <location>
        <begin position="58"/>
        <end position="158"/>
    </location>
</feature>
<dbReference type="Gene3D" id="3.40.50.2000">
    <property type="entry name" value="Glycogen Phosphorylase B"/>
    <property type="match status" value="2"/>
</dbReference>
<evidence type="ECO:0000259" key="2">
    <source>
        <dbReference type="Pfam" id="PF13439"/>
    </source>
</evidence>
<dbReference type="EMBL" id="CP021358">
    <property type="protein sequence ID" value="ART64400.1"/>
    <property type="molecule type" value="Genomic_DNA"/>
</dbReference>
<evidence type="ECO:0000313" key="3">
    <source>
        <dbReference type="EMBL" id="ART64400.1"/>
    </source>
</evidence>
<dbReference type="CDD" id="cd03801">
    <property type="entry name" value="GT4_PimA-like"/>
    <property type="match status" value="1"/>
</dbReference>
<dbReference type="GO" id="GO:0016757">
    <property type="term" value="F:glycosyltransferase activity"/>
    <property type="evidence" value="ECO:0007669"/>
    <property type="project" value="InterPro"/>
</dbReference>
<dbReference type="Pfam" id="PF13439">
    <property type="entry name" value="Glyco_transf_4"/>
    <property type="match status" value="1"/>
</dbReference>
<feature type="domain" description="Glycosyl transferase family 1" evidence="1">
    <location>
        <begin position="184"/>
        <end position="321"/>
    </location>
</feature>
<dbReference type="SUPFAM" id="SSF53756">
    <property type="entry name" value="UDP-Glycosyltransferase/glycogen phosphorylase"/>
    <property type="match status" value="1"/>
</dbReference>
<dbReference type="KEGG" id="kma:B9H00_16160"/>
<dbReference type="InterPro" id="IPR028098">
    <property type="entry name" value="Glyco_trans_4-like_N"/>
</dbReference>
<dbReference type="InterPro" id="IPR001296">
    <property type="entry name" value="Glyco_trans_1"/>
</dbReference>
<proteinExistence type="predicted"/>
<dbReference type="Proteomes" id="UP000194457">
    <property type="component" value="Chromosome"/>
</dbReference>
<dbReference type="Pfam" id="PF00534">
    <property type="entry name" value="Glycos_transf_1"/>
    <property type="match status" value="1"/>
</dbReference>
<protein>
    <submittedName>
        <fullName evidence="3">Uncharacterized protein</fullName>
    </submittedName>
</protein>
<gene>
    <name evidence="3" type="ORF">B9H00_16160</name>
</gene>
<evidence type="ECO:0000313" key="4">
    <source>
        <dbReference type="Proteomes" id="UP000194457"/>
    </source>
</evidence>
<name>A0A240UTR3_9GAMM</name>
<dbReference type="AlphaFoldDB" id="A0A240UTR3"/>
<accession>A0A240UTR3</accession>
<dbReference type="GO" id="GO:1901135">
    <property type="term" value="P:carbohydrate derivative metabolic process"/>
    <property type="evidence" value="ECO:0007669"/>
    <property type="project" value="UniProtKB-ARBA"/>
</dbReference>
<keyword evidence="4" id="KW-1185">Reference proteome</keyword>
<sequence>METILKIAQIITEFKPNGPGYVVKNIVDNLPSGMESTIFYLRGPSTLEANCGIKPISFRNINVLKGFDIVHSHGIRPDVLSAYAGMFSKKSLHVSTLHNYARDELLNIYGPKVAMLATPVWMATWRRMSSLAVLTQDAKDFYSSSLPLEKLHVVHNGIGQLPHVSSLSSEDDTRLKKLGSQYHILGTNAHLIQRKGIDQVIRALVDMPDCALVIVGDGPYRQTLIELAEEMKVSERCWFAGHRNNIAAFLPHYDAYIMPSRSEGFGLALLEAMEAKLPCICSDINVFREIMGDQAAFFTLEDPDSLGSAARFALNHREELADGGYKRYLQKFTGEAMGKAYAEFYSNVMSGRK</sequence>